<dbReference type="OrthoDB" id="6120865at2"/>
<gene>
    <name evidence="5" type="ORF">DN730_01005</name>
</gene>
<evidence type="ECO:0000256" key="1">
    <source>
        <dbReference type="ARBA" id="ARBA00023015"/>
    </source>
</evidence>
<proteinExistence type="predicted"/>
<evidence type="ECO:0000313" key="6">
    <source>
        <dbReference type="Proteomes" id="UP000254326"/>
    </source>
</evidence>
<reference evidence="5 6" key="1">
    <citation type="submission" date="2018-06" db="EMBL/GenBank/DDBJ databases">
        <title>Marinomonas sp. YLB-05 draft genome sequence.</title>
        <authorList>
            <person name="Yu L."/>
            <person name="Tang X."/>
        </authorList>
    </citation>
    <scope>NUCLEOTIDE SEQUENCE [LARGE SCALE GENOMIC DNA]</scope>
    <source>
        <strain evidence="5 6">YLB-05</strain>
    </source>
</reference>
<keyword evidence="3" id="KW-0804">Transcription</keyword>
<keyword evidence="6" id="KW-1185">Reference proteome</keyword>
<dbReference type="InterPro" id="IPR016032">
    <property type="entry name" value="Sig_transdc_resp-reg_C-effctor"/>
</dbReference>
<dbReference type="InterPro" id="IPR036388">
    <property type="entry name" value="WH-like_DNA-bd_sf"/>
</dbReference>
<feature type="domain" description="HTH luxR-type" evidence="4">
    <location>
        <begin position="262"/>
        <end position="327"/>
    </location>
</feature>
<comment type="caution">
    <text evidence="5">The sequence shown here is derived from an EMBL/GenBank/DDBJ whole genome shotgun (WGS) entry which is preliminary data.</text>
</comment>
<dbReference type="AlphaFoldDB" id="A0A370UCZ3"/>
<keyword evidence="2" id="KW-0238">DNA-binding</keyword>
<dbReference type="Proteomes" id="UP000254326">
    <property type="component" value="Unassembled WGS sequence"/>
</dbReference>
<name>A0A370UCZ3_9GAMM</name>
<dbReference type="SMART" id="SM00421">
    <property type="entry name" value="HTH_LUXR"/>
    <property type="match status" value="1"/>
</dbReference>
<dbReference type="PRINTS" id="PR00038">
    <property type="entry name" value="HTHLUXR"/>
</dbReference>
<dbReference type="PROSITE" id="PS00622">
    <property type="entry name" value="HTH_LUXR_1"/>
    <property type="match status" value="1"/>
</dbReference>
<dbReference type="SUPFAM" id="SSF46894">
    <property type="entry name" value="C-terminal effector domain of the bipartite response regulators"/>
    <property type="match status" value="1"/>
</dbReference>
<dbReference type="PANTHER" id="PTHR44688">
    <property type="entry name" value="DNA-BINDING TRANSCRIPTIONAL ACTIVATOR DEVR_DOSR"/>
    <property type="match status" value="1"/>
</dbReference>
<dbReference type="Pfam" id="PF00196">
    <property type="entry name" value="GerE"/>
    <property type="match status" value="1"/>
</dbReference>
<keyword evidence="1" id="KW-0805">Transcription regulation</keyword>
<dbReference type="PANTHER" id="PTHR44688:SF16">
    <property type="entry name" value="DNA-BINDING TRANSCRIPTIONAL ACTIVATOR DEVR_DOSR"/>
    <property type="match status" value="1"/>
</dbReference>
<accession>A0A370UCZ3</accession>
<dbReference type="GO" id="GO:0003677">
    <property type="term" value="F:DNA binding"/>
    <property type="evidence" value="ECO:0007669"/>
    <property type="project" value="UniProtKB-KW"/>
</dbReference>
<sequence length="332" mass="38219">MKSHDISFAQEDERLTMFSQTLFEIYRLAREEPIERFLDTMLECVRALIPFQSAWWGRGSEADSAIVHLNSSYLYNLPEHYFDAWTKIRDQDTVFEVTHRYIGQAIKLDLEKDDVSNELRALGEAYQYTKLMCVHCEDQVTCLGNHLSLYRRQSDANFTESERQFFQALMPHLLSASSINQIRSHSQLFYYRSESQVILATCNSNGLLLSAEPALAELLQLEFPDWYGPRLPFKPTPEGIHGKHLVVEVYPRGDQFLLALRPVCAIEQLSSREQEVALLFGRGSTYKEIARELGVSPNTIRYHLRSIYLKLGTSNKADLIRLLADIPSMLSD</sequence>
<evidence type="ECO:0000256" key="3">
    <source>
        <dbReference type="ARBA" id="ARBA00023163"/>
    </source>
</evidence>
<dbReference type="GO" id="GO:0006355">
    <property type="term" value="P:regulation of DNA-templated transcription"/>
    <property type="evidence" value="ECO:0007669"/>
    <property type="project" value="InterPro"/>
</dbReference>
<dbReference type="RefSeq" id="WP_115466252.1">
    <property type="nucleotide sequence ID" value="NZ_QKRA01000001.1"/>
</dbReference>
<dbReference type="PROSITE" id="PS50043">
    <property type="entry name" value="HTH_LUXR_2"/>
    <property type="match status" value="1"/>
</dbReference>
<dbReference type="InterPro" id="IPR000792">
    <property type="entry name" value="Tscrpt_reg_LuxR_C"/>
</dbReference>
<dbReference type="EMBL" id="QKRA01000001">
    <property type="protein sequence ID" value="RDL45663.1"/>
    <property type="molecule type" value="Genomic_DNA"/>
</dbReference>
<protein>
    <submittedName>
        <fullName evidence="5">Helix-turn-helix transcriptional regulator</fullName>
    </submittedName>
</protein>
<evidence type="ECO:0000256" key="2">
    <source>
        <dbReference type="ARBA" id="ARBA00023125"/>
    </source>
</evidence>
<dbReference type="CDD" id="cd06170">
    <property type="entry name" value="LuxR_C_like"/>
    <property type="match status" value="1"/>
</dbReference>
<evidence type="ECO:0000313" key="5">
    <source>
        <dbReference type="EMBL" id="RDL45663.1"/>
    </source>
</evidence>
<dbReference type="Gene3D" id="1.10.10.10">
    <property type="entry name" value="Winged helix-like DNA-binding domain superfamily/Winged helix DNA-binding domain"/>
    <property type="match status" value="1"/>
</dbReference>
<organism evidence="5 6">
    <name type="scientific">Marinomonas piezotolerans</name>
    <dbReference type="NCBI Taxonomy" id="2213058"/>
    <lineage>
        <taxon>Bacteria</taxon>
        <taxon>Pseudomonadati</taxon>
        <taxon>Pseudomonadota</taxon>
        <taxon>Gammaproteobacteria</taxon>
        <taxon>Oceanospirillales</taxon>
        <taxon>Oceanospirillaceae</taxon>
        <taxon>Marinomonas</taxon>
    </lineage>
</organism>
<evidence type="ECO:0000259" key="4">
    <source>
        <dbReference type="PROSITE" id="PS50043"/>
    </source>
</evidence>